<feature type="transmembrane region" description="Helical" evidence="1">
    <location>
        <begin position="49"/>
        <end position="67"/>
    </location>
</feature>
<evidence type="ECO:0000313" key="3">
    <source>
        <dbReference type="EMBL" id="MEM0541888.1"/>
    </source>
</evidence>
<proteinExistence type="predicted"/>
<organism evidence="3 4">
    <name type="scientific">Flavobacterium aureirubrum</name>
    <dbReference type="NCBI Taxonomy" id="3133147"/>
    <lineage>
        <taxon>Bacteria</taxon>
        <taxon>Pseudomonadati</taxon>
        <taxon>Bacteroidota</taxon>
        <taxon>Flavobacteriia</taxon>
        <taxon>Flavobacteriales</taxon>
        <taxon>Flavobacteriaceae</taxon>
        <taxon>Flavobacterium</taxon>
    </lineage>
</organism>
<evidence type="ECO:0000256" key="1">
    <source>
        <dbReference type="SAM" id="Phobius"/>
    </source>
</evidence>
<reference evidence="3 4" key="1">
    <citation type="submission" date="2024-03" db="EMBL/GenBank/DDBJ databases">
        <title>Two novel species of the genus Flavobacterium exhibiting potentially degradation of complex polysaccharides.</title>
        <authorList>
            <person name="Lian X."/>
        </authorList>
    </citation>
    <scope>NUCLEOTIDE SEQUENCE [LARGE SCALE GENOMIC DNA]</scope>
    <source>
        <strain evidence="4">j3</strain>
    </source>
</reference>
<accession>A0ABU9N2Y9</accession>
<dbReference type="RefSeq" id="WP_342695112.1">
    <property type="nucleotide sequence ID" value="NZ_JBCGDO010000004.1"/>
</dbReference>
<protein>
    <submittedName>
        <fullName evidence="3">2TM domain-containing protein</fullName>
    </submittedName>
</protein>
<feature type="domain" description="2TM" evidence="2">
    <location>
        <begin position="12"/>
        <end position="91"/>
    </location>
</feature>
<keyword evidence="4" id="KW-1185">Reference proteome</keyword>
<keyword evidence="1" id="KW-0812">Transmembrane</keyword>
<comment type="caution">
    <text evidence="3">The sequence shown here is derived from an EMBL/GenBank/DDBJ whole genome shotgun (WGS) entry which is preliminary data.</text>
</comment>
<feature type="transmembrane region" description="Helical" evidence="1">
    <location>
        <begin position="21"/>
        <end position="43"/>
    </location>
</feature>
<keyword evidence="1" id="KW-1133">Transmembrane helix</keyword>
<dbReference type="InterPro" id="IPR025698">
    <property type="entry name" value="2TM_dom"/>
</dbReference>
<dbReference type="Pfam" id="PF13239">
    <property type="entry name" value="2TM"/>
    <property type="match status" value="1"/>
</dbReference>
<sequence>METKATDYEKYQRAKEKVAEIKGFYSHLLSFVFVMAFLIFVNLKYTPQYLWFLWTFFGWGIGLLFHASRTFNIVPFLNSDWEQRKIKQYMDEENNKNKFI</sequence>
<dbReference type="EMBL" id="JBCGDO010000004">
    <property type="protein sequence ID" value="MEM0541888.1"/>
    <property type="molecule type" value="Genomic_DNA"/>
</dbReference>
<evidence type="ECO:0000313" key="4">
    <source>
        <dbReference type="Proteomes" id="UP001460072"/>
    </source>
</evidence>
<dbReference type="Proteomes" id="UP001460072">
    <property type="component" value="Unassembled WGS sequence"/>
</dbReference>
<name>A0ABU9N2Y9_9FLAO</name>
<keyword evidence="1" id="KW-0472">Membrane</keyword>
<evidence type="ECO:0000259" key="2">
    <source>
        <dbReference type="Pfam" id="PF13239"/>
    </source>
</evidence>
<gene>
    <name evidence="3" type="ORF">WFZ85_04630</name>
</gene>